<dbReference type="EMBL" id="CAFZ01000037">
    <property type="protein sequence ID" value="CCA68666.1"/>
    <property type="molecule type" value="Genomic_DNA"/>
</dbReference>
<keyword evidence="1" id="KW-0175">Coiled coil</keyword>
<proteinExistence type="predicted"/>
<sequence length="554" mass="62538">MLRSTSNAIARCKSIQILAVRGQPKSIARYWDGLCKRRNIARQYATFVNSQKDGVTNASRVLRIAKRVVDDRQYAIWDTVLKRITKYESSPRRRRIGVLAGEDCIKEREELISALVGEAMADTEVRDAVQARWVSVPSSAERIKIRYGEKLARFGPILEIPSKSLAALNVEVVEIREIRSAPELLTTDVPIFLTSSHVPSLVTRHPNTLLVQLSSTEPSENGKRVTSPPTSAALVINALNERLDAIENNRDSYRTEAPLSLLDECSFELRSASQDLEAARMNAHALEEQIDEYIAQLDTQLSEINVSQLVQENKRTLQTSFDKFKWYRIWDIDTVGDQISYHVATGYGVALERKLEWYAGLMAASQSRIRHLCADFMQMIPRSLDAATIQNDIERIQSTTPFVASSTFTGIVAHRRRQLMESVTNRMQARFLRRVYIAMAGMPIAAGAPAMLWANELLSSTYALPSGLLAILLCVRHVSAGWGKARTHWWAQYDRINSGMEDDVAALVKRTKDSQVINLPRTLLFYVDQAVTRRETIVRQLENEVKDAKKSMES</sequence>
<comment type="caution">
    <text evidence="2">The sequence shown here is derived from an EMBL/GenBank/DDBJ whole genome shotgun (WGS) entry which is preliminary data.</text>
</comment>
<protein>
    <submittedName>
        <fullName evidence="2">Uncharacterized protein</fullName>
    </submittedName>
</protein>
<gene>
    <name evidence="2" type="ORF">PIIN_02531</name>
</gene>
<evidence type="ECO:0000313" key="3">
    <source>
        <dbReference type="Proteomes" id="UP000007148"/>
    </source>
</evidence>
<evidence type="ECO:0000256" key="1">
    <source>
        <dbReference type="SAM" id="Coils"/>
    </source>
</evidence>
<name>G4TBF4_SERID</name>
<dbReference type="Proteomes" id="UP000007148">
    <property type="component" value="Unassembled WGS sequence"/>
</dbReference>
<organism evidence="2 3">
    <name type="scientific">Serendipita indica (strain DSM 11827)</name>
    <name type="common">Root endophyte fungus</name>
    <name type="synonym">Piriformospora indica</name>
    <dbReference type="NCBI Taxonomy" id="1109443"/>
    <lineage>
        <taxon>Eukaryota</taxon>
        <taxon>Fungi</taxon>
        <taxon>Dikarya</taxon>
        <taxon>Basidiomycota</taxon>
        <taxon>Agaricomycotina</taxon>
        <taxon>Agaricomycetes</taxon>
        <taxon>Sebacinales</taxon>
        <taxon>Serendipitaceae</taxon>
        <taxon>Serendipita</taxon>
    </lineage>
</organism>
<accession>G4TBF4</accession>
<feature type="coiled-coil region" evidence="1">
    <location>
        <begin position="236"/>
        <end position="303"/>
    </location>
</feature>
<dbReference type="AlphaFoldDB" id="G4TBF4"/>
<dbReference type="OrthoDB" id="5319015at2759"/>
<dbReference type="HOGENOM" id="CLU_491845_0_0_1"/>
<reference evidence="2 3" key="1">
    <citation type="journal article" date="2011" name="PLoS Pathog.">
        <title>Endophytic Life Strategies Decoded by Genome and Transcriptome Analyses of the Mutualistic Root Symbiont Piriformospora indica.</title>
        <authorList>
            <person name="Zuccaro A."/>
            <person name="Lahrmann U."/>
            <person name="Guldener U."/>
            <person name="Langen G."/>
            <person name="Pfiffi S."/>
            <person name="Biedenkopf D."/>
            <person name="Wong P."/>
            <person name="Samans B."/>
            <person name="Grimm C."/>
            <person name="Basiewicz M."/>
            <person name="Murat C."/>
            <person name="Martin F."/>
            <person name="Kogel K.H."/>
        </authorList>
    </citation>
    <scope>NUCLEOTIDE SEQUENCE [LARGE SCALE GENOMIC DNA]</scope>
    <source>
        <strain evidence="2 3">DSM 11827</strain>
    </source>
</reference>
<dbReference type="STRING" id="1109443.G4TBF4"/>
<keyword evidence="3" id="KW-1185">Reference proteome</keyword>
<evidence type="ECO:0000313" key="2">
    <source>
        <dbReference type="EMBL" id="CCA68666.1"/>
    </source>
</evidence>
<dbReference type="InParanoid" id="G4TBF4"/>